<evidence type="ECO:0000313" key="9">
    <source>
        <dbReference type="Proteomes" id="UP000056750"/>
    </source>
</evidence>
<keyword evidence="5 6" id="KW-0472">Membrane</keyword>
<dbReference type="Pfam" id="PF04138">
    <property type="entry name" value="GtrA_DPMS_TM"/>
    <property type="match status" value="1"/>
</dbReference>
<comment type="similarity">
    <text evidence="2">Belongs to the GtrA family.</text>
</comment>
<dbReference type="InterPro" id="IPR051401">
    <property type="entry name" value="GtrA_CellWall_Glycosyl"/>
</dbReference>
<evidence type="ECO:0000313" key="8">
    <source>
        <dbReference type="EMBL" id="AMJ76583.1"/>
    </source>
</evidence>
<feature type="transmembrane region" description="Helical" evidence="6">
    <location>
        <begin position="77"/>
        <end position="97"/>
    </location>
</feature>
<feature type="transmembrane region" description="Helical" evidence="6">
    <location>
        <begin position="37"/>
        <end position="56"/>
    </location>
</feature>
<evidence type="ECO:0000256" key="6">
    <source>
        <dbReference type="SAM" id="Phobius"/>
    </source>
</evidence>
<organism evidence="8 9">
    <name type="scientific">Alteromonas stellipolaris</name>
    <dbReference type="NCBI Taxonomy" id="233316"/>
    <lineage>
        <taxon>Bacteria</taxon>
        <taxon>Pseudomonadati</taxon>
        <taxon>Pseudomonadota</taxon>
        <taxon>Gammaproteobacteria</taxon>
        <taxon>Alteromonadales</taxon>
        <taxon>Alteromonadaceae</taxon>
        <taxon>Alteromonas/Salinimonas group</taxon>
        <taxon>Alteromonas</taxon>
    </lineage>
</organism>
<accession>A0ABN4LT88</accession>
<reference evidence="8 9" key="1">
    <citation type="submission" date="2015-12" db="EMBL/GenBank/DDBJ databases">
        <title>Intraspecies pangenome expansion in the marine bacterium Alteromonas.</title>
        <authorList>
            <person name="Lopez-Perez M."/>
            <person name="Rodriguez-Valera F."/>
        </authorList>
    </citation>
    <scope>NUCLEOTIDE SEQUENCE [LARGE SCALE GENOMIC DNA]</scope>
    <source>
        <strain evidence="8 9">LMG 21861</strain>
        <plasmid evidence="8 9">pASTE61-200</plasmid>
    </source>
</reference>
<evidence type="ECO:0000256" key="1">
    <source>
        <dbReference type="ARBA" id="ARBA00004141"/>
    </source>
</evidence>
<evidence type="ECO:0000256" key="3">
    <source>
        <dbReference type="ARBA" id="ARBA00022692"/>
    </source>
</evidence>
<feature type="domain" description="GtrA/DPMS transmembrane" evidence="7">
    <location>
        <begin position="11"/>
        <end position="129"/>
    </location>
</feature>
<keyword evidence="4 6" id="KW-1133">Transmembrane helix</keyword>
<name>A0ABN4LT88_9ALTE</name>
<dbReference type="RefSeq" id="WP_061093624.1">
    <property type="nucleotide sequence ID" value="NZ_CP013927.1"/>
</dbReference>
<evidence type="ECO:0000256" key="4">
    <source>
        <dbReference type="ARBA" id="ARBA00022989"/>
    </source>
</evidence>
<keyword evidence="8" id="KW-0614">Plasmid</keyword>
<evidence type="ECO:0000259" key="7">
    <source>
        <dbReference type="Pfam" id="PF04138"/>
    </source>
</evidence>
<comment type="subcellular location">
    <subcellularLocation>
        <location evidence="1">Membrane</location>
        <topology evidence="1">Multi-pass membrane protein</topology>
    </subcellularLocation>
</comment>
<dbReference type="Proteomes" id="UP000056750">
    <property type="component" value="Plasmid pASTE61-200"/>
</dbReference>
<gene>
    <name evidence="8" type="ORF">AVL57_00090</name>
</gene>
<dbReference type="InterPro" id="IPR007267">
    <property type="entry name" value="GtrA_DPMS_TM"/>
</dbReference>
<dbReference type="PANTHER" id="PTHR38459">
    <property type="entry name" value="PROPHAGE BACTOPRENOL-LINKED GLUCOSE TRANSLOCASE HOMOLOG"/>
    <property type="match status" value="1"/>
</dbReference>
<geneLocation type="plasmid" evidence="8 9">
    <name>pASTE61-200</name>
</geneLocation>
<feature type="transmembrane region" description="Helical" evidence="6">
    <location>
        <begin position="12"/>
        <end position="31"/>
    </location>
</feature>
<feature type="transmembrane region" description="Helical" evidence="6">
    <location>
        <begin position="103"/>
        <end position="123"/>
    </location>
</feature>
<dbReference type="PANTHER" id="PTHR38459:SF1">
    <property type="entry name" value="PROPHAGE BACTOPRENOL-LINKED GLUCOSE TRANSLOCASE HOMOLOG"/>
    <property type="match status" value="1"/>
</dbReference>
<dbReference type="EMBL" id="CP013927">
    <property type="protein sequence ID" value="AMJ76583.1"/>
    <property type="molecule type" value="Genomic_DNA"/>
</dbReference>
<protein>
    <recommendedName>
        <fullName evidence="7">GtrA/DPMS transmembrane domain-containing protein</fullName>
    </recommendedName>
</protein>
<evidence type="ECO:0000256" key="2">
    <source>
        <dbReference type="ARBA" id="ARBA00009399"/>
    </source>
</evidence>
<evidence type="ECO:0000256" key="5">
    <source>
        <dbReference type="ARBA" id="ARBA00023136"/>
    </source>
</evidence>
<keyword evidence="9" id="KW-1185">Reference proteome</keyword>
<sequence length="134" mass="15382">MQSLISKQFLQFLIVGGSAFLVDFGIFYIGLNYLDHNLYIVRSYSFFFAVLTTFYGNRRYTFKDRFHLSSKVQIPKAFTSALLSLIPNFAVFTVIVALFPSPIFHYFAFILGVVAGTFSNYILSDKYIFNSESK</sequence>
<proteinExistence type="inferred from homology"/>
<keyword evidence="3 6" id="KW-0812">Transmembrane</keyword>